<dbReference type="InterPro" id="IPR029032">
    <property type="entry name" value="AhpD-like"/>
</dbReference>
<dbReference type="PANTHER" id="PTHR35446">
    <property type="entry name" value="SI:CH211-175M2.5"/>
    <property type="match status" value="1"/>
</dbReference>
<sequence>MSSGARSAGEPAGADVVAELAGVGSELAAARRVKPEFVAETQRAYDALFAADGPLAPAVRRGLAALVARWHGADDVVAHHTARGADAALYADELPADPALRAAAEHLDLITVSPALARREDVDRLAAAGWGPDAVVAISQVAAYTAFQVRLVEGLRLLQGAPTAHGVAPARTTRGRGRTKSLAEIASNGAKRPTAYTQELLAWTAWVPPVAADDLTDEQREAFAGKTNDGYFRLLSRLPKLLRARTAVDKAVFYTREGLPRAERELAATVTSKVNDCVYCASVHSRKASQLSHRTDDVQRVLDAVLDRDPDWRATDLAPLAAGQDARWSAVAAFAAALSTTPASATPDHIAELRGHGLTDVELVDLVGSVAFFSWANRLMLTLGEPFWPGTEPAAA</sequence>
<dbReference type="NCBIfam" id="TIGR01926">
    <property type="entry name" value="peroxid_rel"/>
    <property type="match status" value="1"/>
</dbReference>
<comment type="caution">
    <text evidence="2">The sequence shown here is derived from an EMBL/GenBank/DDBJ whole genome shotgun (WGS) entry which is preliminary data.</text>
</comment>
<proteinExistence type="predicted"/>
<organism evidence="2 3">
    <name type="scientific">Marinactinospora rubrisoli</name>
    <dbReference type="NCBI Taxonomy" id="2715399"/>
    <lineage>
        <taxon>Bacteria</taxon>
        <taxon>Bacillati</taxon>
        <taxon>Actinomycetota</taxon>
        <taxon>Actinomycetes</taxon>
        <taxon>Streptosporangiales</taxon>
        <taxon>Nocardiopsidaceae</taxon>
        <taxon>Marinactinospora</taxon>
    </lineage>
</organism>
<reference evidence="3" key="1">
    <citation type="journal article" date="2019" name="Int. J. Syst. Evol. Microbiol.">
        <title>The Global Catalogue of Microorganisms (GCM) 10K type strain sequencing project: providing services to taxonomists for standard genome sequencing and annotation.</title>
        <authorList>
            <consortium name="The Broad Institute Genomics Platform"/>
            <consortium name="The Broad Institute Genome Sequencing Center for Infectious Disease"/>
            <person name="Wu L."/>
            <person name="Ma J."/>
        </authorList>
    </citation>
    <scope>NUCLEOTIDE SEQUENCE [LARGE SCALE GENOMIC DNA]</scope>
    <source>
        <strain evidence="3">CGMCC 4.7382</strain>
    </source>
</reference>
<dbReference type="EMBL" id="JBHTBH010000010">
    <property type="protein sequence ID" value="MFC7330187.1"/>
    <property type="molecule type" value="Genomic_DNA"/>
</dbReference>
<gene>
    <name evidence="2" type="ORF">ACFQRF_20880</name>
</gene>
<dbReference type="NCBIfam" id="TIGR00778">
    <property type="entry name" value="ahpD_dom"/>
    <property type="match status" value="1"/>
</dbReference>
<keyword evidence="3" id="KW-1185">Reference proteome</keyword>
<feature type="domain" description="Carboxymuconolactone decarboxylase-like" evidence="1">
    <location>
        <begin position="239"/>
        <end position="303"/>
    </location>
</feature>
<dbReference type="InterPro" id="IPR003779">
    <property type="entry name" value="CMD-like"/>
</dbReference>
<dbReference type="InterPro" id="IPR010195">
    <property type="entry name" value="Uncharacterised_peroxidase-rel"/>
</dbReference>
<name>A0ABW2KJL6_9ACTN</name>
<evidence type="ECO:0000313" key="3">
    <source>
        <dbReference type="Proteomes" id="UP001596540"/>
    </source>
</evidence>
<dbReference type="RefSeq" id="WP_379872821.1">
    <property type="nucleotide sequence ID" value="NZ_JBHTBH010000010.1"/>
</dbReference>
<evidence type="ECO:0000313" key="2">
    <source>
        <dbReference type="EMBL" id="MFC7330187.1"/>
    </source>
</evidence>
<protein>
    <submittedName>
        <fullName evidence="2">CMD domain-containing protein</fullName>
    </submittedName>
</protein>
<dbReference type="Proteomes" id="UP001596540">
    <property type="component" value="Unassembled WGS sequence"/>
</dbReference>
<dbReference type="SUPFAM" id="SSF69118">
    <property type="entry name" value="AhpD-like"/>
    <property type="match status" value="2"/>
</dbReference>
<dbReference type="Gene3D" id="1.20.1290.10">
    <property type="entry name" value="AhpD-like"/>
    <property type="match status" value="2"/>
</dbReference>
<dbReference type="PANTHER" id="PTHR35446:SF2">
    <property type="entry name" value="CARBOXYMUCONOLACTONE DECARBOXYLASE-LIKE DOMAIN-CONTAINING PROTEIN"/>
    <property type="match status" value="1"/>
</dbReference>
<evidence type="ECO:0000259" key="1">
    <source>
        <dbReference type="Pfam" id="PF02627"/>
    </source>
</evidence>
<accession>A0ABW2KJL6</accession>
<dbReference type="Pfam" id="PF02627">
    <property type="entry name" value="CMD"/>
    <property type="match status" value="1"/>
</dbReference>
<dbReference type="InterPro" id="IPR004675">
    <property type="entry name" value="AhpD_core"/>
</dbReference>